<dbReference type="RefSeq" id="WP_344925507.1">
    <property type="nucleotide sequence ID" value="NZ_BAAAYK010000038.1"/>
</dbReference>
<proteinExistence type="predicted"/>
<reference evidence="3" key="1">
    <citation type="journal article" date="2019" name="Int. J. Syst. Evol. Microbiol.">
        <title>The Global Catalogue of Microorganisms (GCM) 10K type strain sequencing project: providing services to taxonomists for standard genome sequencing and annotation.</title>
        <authorList>
            <consortium name="The Broad Institute Genomics Platform"/>
            <consortium name="The Broad Institute Genome Sequencing Center for Infectious Disease"/>
            <person name="Wu L."/>
            <person name="Ma J."/>
        </authorList>
    </citation>
    <scope>NUCLEOTIDE SEQUENCE [LARGE SCALE GENOMIC DNA]</scope>
    <source>
        <strain evidence="3">JCM 9687</strain>
    </source>
</reference>
<gene>
    <name evidence="2" type="ORF">GCM10020366_17990</name>
</gene>
<feature type="transmembrane region" description="Helical" evidence="1">
    <location>
        <begin position="20"/>
        <end position="39"/>
    </location>
</feature>
<keyword evidence="1" id="KW-1133">Transmembrane helix</keyword>
<keyword evidence="1" id="KW-0812">Transmembrane</keyword>
<keyword evidence="3" id="KW-1185">Reference proteome</keyword>
<dbReference type="EMBL" id="BAAAYK010000038">
    <property type="protein sequence ID" value="GAA3355927.1"/>
    <property type="molecule type" value="Genomic_DNA"/>
</dbReference>
<comment type="caution">
    <text evidence="2">The sequence shown here is derived from an EMBL/GenBank/DDBJ whole genome shotgun (WGS) entry which is preliminary data.</text>
</comment>
<name>A0ABP6RLL6_9PSEU</name>
<keyword evidence="1" id="KW-0472">Membrane</keyword>
<organism evidence="2 3">
    <name type="scientific">Saccharopolyspora gregorii</name>
    <dbReference type="NCBI Taxonomy" id="33914"/>
    <lineage>
        <taxon>Bacteria</taxon>
        <taxon>Bacillati</taxon>
        <taxon>Actinomycetota</taxon>
        <taxon>Actinomycetes</taxon>
        <taxon>Pseudonocardiales</taxon>
        <taxon>Pseudonocardiaceae</taxon>
        <taxon>Saccharopolyspora</taxon>
    </lineage>
</organism>
<evidence type="ECO:0000313" key="3">
    <source>
        <dbReference type="Proteomes" id="UP001500483"/>
    </source>
</evidence>
<dbReference type="Proteomes" id="UP001500483">
    <property type="component" value="Unassembled WGS sequence"/>
</dbReference>
<evidence type="ECO:0000256" key="1">
    <source>
        <dbReference type="SAM" id="Phobius"/>
    </source>
</evidence>
<accession>A0ABP6RLL6</accession>
<evidence type="ECO:0000313" key="2">
    <source>
        <dbReference type="EMBL" id="GAA3355927.1"/>
    </source>
</evidence>
<protein>
    <submittedName>
        <fullName evidence="2">Uncharacterized protein</fullName>
    </submittedName>
</protein>
<sequence>MAGLLLVSIAIASRLRRMLWILLGLTGIMLAVSLITYAIG</sequence>